<reference evidence="1 2" key="1">
    <citation type="submission" date="2017-12" db="EMBL/GenBank/DDBJ databases">
        <title>Confluentibacter flavum sp. nov., isolated from the saline lake.</title>
        <authorList>
            <person name="Yu L."/>
        </authorList>
    </citation>
    <scope>NUCLEOTIDE SEQUENCE [LARGE SCALE GENOMIC DNA]</scope>
    <source>
        <strain evidence="1 2">3B</strain>
    </source>
</reference>
<keyword evidence="2" id="KW-1185">Reference proteome</keyword>
<name>A0A2N3HJZ8_9FLAO</name>
<proteinExistence type="predicted"/>
<dbReference type="EMBL" id="PJEO01000028">
    <property type="protein sequence ID" value="PKQ45309.1"/>
    <property type="molecule type" value="Genomic_DNA"/>
</dbReference>
<accession>A0A2N3HJZ8</accession>
<dbReference type="Proteomes" id="UP000233435">
    <property type="component" value="Unassembled WGS sequence"/>
</dbReference>
<organism evidence="1 2">
    <name type="scientific">Confluentibacter flavum</name>
    <dbReference type="NCBI Taxonomy" id="1909700"/>
    <lineage>
        <taxon>Bacteria</taxon>
        <taxon>Pseudomonadati</taxon>
        <taxon>Bacteroidota</taxon>
        <taxon>Flavobacteriia</taxon>
        <taxon>Flavobacteriales</taxon>
        <taxon>Flavobacteriaceae</taxon>
        <taxon>Confluentibacter</taxon>
    </lineage>
</organism>
<comment type="caution">
    <text evidence="1">The sequence shown here is derived from an EMBL/GenBank/DDBJ whole genome shotgun (WGS) entry which is preliminary data.</text>
</comment>
<sequence length="613" mass="70284">MEFFFWKRVGIFQGILFYIQNAMLNPKLNIMKTKLRTFLLIPFFALLLFTSCQDEVTEITPPSEAEALTANSELTTFIGATAKMDGSKDNIIDKANCLSVELPVTVIANGLEITVDSPEDYKVIKAIFNEFDDDDDNLEIIFPITVILSDYTEVTIENRDALENLAKDCQGENEEDDDIECIDFKYPISFSVYNTQFQIIDVVTIESDRQLYLFIKRVKQGEVFASLNFPITMMLADGSTIEVNNNLELQNTIRDAKDTCDEDDDNNYNDDDFTQDRLEELLKTCPWVVYEVNRNQNSLTDIYLEYVMVFKEDGVVKVHKRGGDILTGTWSTRVTNDGVALKLEFDTLVDFTLEWFVYEIEYGRIKLYTEGGNKIILKKNCDIVVDITKERIENYLQECFWRVARLSINGTDNEKDYIGTPLKFFPNNEVKIRVNGEFVIGTYQVLVRNVGFILQIDLEGRPDLKLEWLVTFLEPGLIKLENANNKMVLERHCPDVDDDLKFIDAALVAGTWEVAKYQVGDINKTENYAMYTMDFLISGRLKVTDPNNGIIAGSWLAYRKEGLYLGMLFENIAPFNVLTHRWKIVAITANRIELKDFSATGTVESILILEKKI</sequence>
<gene>
    <name evidence="1" type="ORF">CSW08_08825</name>
</gene>
<evidence type="ECO:0008006" key="3">
    <source>
        <dbReference type="Google" id="ProtNLM"/>
    </source>
</evidence>
<dbReference type="AlphaFoldDB" id="A0A2N3HJZ8"/>
<evidence type="ECO:0000313" key="2">
    <source>
        <dbReference type="Proteomes" id="UP000233435"/>
    </source>
</evidence>
<protein>
    <recommendedName>
        <fullName evidence="3">Lipocalin-like domain-containing protein</fullName>
    </recommendedName>
</protein>
<evidence type="ECO:0000313" key="1">
    <source>
        <dbReference type="EMBL" id="PKQ45309.1"/>
    </source>
</evidence>